<dbReference type="Gene3D" id="3.30.1150.10">
    <property type="match status" value="1"/>
</dbReference>
<dbReference type="InterPro" id="IPR006260">
    <property type="entry name" value="TonB/TolA_C"/>
</dbReference>
<dbReference type="RefSeq" id="WP_208084368.1">
    <property type="nucleotide sequence ID" value="NZ_CP086136.1"/>
</dbReference>
<dbReference type="AlphaFoldDB" id="A0A939M4F9"/>
<dbReference type="Pfam" id="PF13103">
    <property type="entry name" value="TonB_2"/>
    <property type="match status" value="1"/>
</dbReference>
<evidence type="ECO:0000256" key="7">
    <source>
        <dbReference type="ARBA" id="ARBA00022927"/>
    </source>
</evidence>
<proteinExistence type="inferred from homology"/>
<dbReference type="GO" id="GO:0098797">
    <property type="term" value="C:plasma membrane protein complex"/>
    <property type="evidence" value="ECO:0007669"/>
    <property type="project" value="TreeGrafter"/>
</dbReference>
<evidence type="ECO:0000259" key="11">
    <source>
        <dbReference type="PROSITE" id="PS52015"/>
    </source>
</evidence>
<dbReference type="NCBIfam" id="TIGR01352">
    <property type="entry name" value="tonB_Cterm"/>
    <property type="match status" value="1"/>
</dbReference>
<keyword evidence="7" id="KW-0653">Protein transport</keyword>
<dbReference type="SUPFAM" id="SSF74653">
    <property type="entry name" value="TolA/TonB C-terminal domain"/>
    <property type="match status" value="1"/>
</dbReference>
<sequence length="179" mass="19393">MGNLVAVKHAKLRGPSIAHSRASVIRATILVPTSSYADKPAAKAWIQRLAAHIESNKVFPPEATGQTGEAKVRVAIDRSGKLISRVLIESTGSPPLDAAALAIVERAAPFPEPPPEVKEDMLGFIVPIVFRGYPQPSPENEKRLQSWIEDQAKENAKAPRSDKDDARLNSTLRSICRGC</sequence>
<evidence type="ECO:0000256" key="2">
    <source>
        <dbReference type="ARBA" id="ARBA00006555"/>
    </source>
</evidence>
<keyword evidence="5" id="KW-0997">Cell inner membrane</keyword>
<dbReference type="PANTHER" id="PTHR33446">
    <property type="entry name" value="PROTEIN TONB-RELATED"/>
    <property type="match status" value="1"/>
</dbReference>
<dbReference type="EMBL" id="CP086136">
    <property type="protein sequence ID" value="UEM14051.1"/>
    <property type="molecule type" value="Genomic_DNA"/>
</dbReference>
<evidence type="ECO:0000256" key="6">
    <source>
        <dbReference type="ARBA" id="ARBA00022692"/>
    </source>
</evidence>
<keyword evidence="9" id="KW-0472">Membrane</keyword>
<dbReference type="InterPro" id="IPR051045">
    <property type="entry name" value="TonB-dependent_transducer"/>
</dbReference>
<dbReference type="GO" id="GO:0015031">
    <property type="term" value="P:protein transport"/>
    <property type="evidence" value="ECO:0007669"/>
    <property type="project" value="UniProtKB-KW"/>
</dbReference>
<dbReference type="PANTHER" id="PTHR33446:SF2">
    <property type="entry name" value="PROTEIN TONB"/>
    <property type="match status" value="1"/>
</dbReference>
<keyword evidence="3" id="KW-0813">Transport</keyword>
<gene>
    <name evidence="13" type="ORF">J4G43_007255</name>
    <name evidence="12" type="ORF">J4G43_09425</name>
</gene>
<dbReference type="PROSITE" id="PS52015">
    <property type="entry name" value="TONB_CTD"/>
    <property type="match status" value="1"/>
</dbReference>
<keyword evidence="8" id="KW-1133">Transmembrane helix</keyword>
<evidence type="ECO:0000256" key="8">
    <source>
        <dbReference type="ARBA" id="ARBA00022989"/>
    </source>
</evidence>
<evidence type="ECO:0000313" key="14">
    <source>
        <dbReference type="Proteomes" id="UP000664702"/>
    </source>
</evidence>
<evidence type="ECO:0000256" key="3">
    <source>
        <dbReference type="ARBA" id="ARBA00022448"/>
    </source>
</evidence>
<evidence type="ECO:0000256" key="5">
    <source>
        <dbReference type="ARBA" id="ARBA00022519"/>
    </source>
</evidence>
<feature type="region of interest" description="Disordered" evidence="10">
    <location>
        <begin position="135"/>
        <end position="167"/>
    </location>
</feature>
<dbReference type="EMBL" id="JAGEMI010000001">
    <property type="protein sequence ID" value="MBO1861150.1"/>
    <property type="molecule type" value="Genomic_DNA"/>
</dbReference>
<reference evidence="12" key="1">
    <citation type="submission" date="2021-03" db="EMBL/GenBank/DDBJ databases">
        <title>Whole Genome Sequence of Bradyrhizobium sp. Strain 144S4.</title>
        <authorList>
            <person name="Bromfield E.S.P."/>
            <person name="Cloutier S."/>
        </authorList>
    </citation>
    <scope>NUCLEOTIDE SEQUENCE [LARGE SCALE GENOMIC DNA]</scope>
    <source>
        <strain evidence="12">144S4</strain>
    </source>
</reference>
<feature type="domain" description="TonB C-terminal" evidence="11">
    <location>
        <begin position="44"/>
        <end position="139"/>
    </location>
</feature>
<reference evidence="13 14" key="2">
    <citation type="journal article" date="2022" name="Int. J. Syst. Evol. Microbiol.">
        <title>Strains of Bradyrhizobium barranii sp. nov. associated with legumes native to Canada are symbionts of soybeans and belong to different subspecies (subsp. barranii subsp. nov. and subsp. apii subsp. nov.) and symbiovars (sv. glycinearum and sv. septentrionale).</title>
        <authorList>
            <person name="Bromfield E.S.P."/>
            <person name="Cloutier S."/>
            <person name="Wasai-Hara S."/>
            <person name="Minamisawa K."/>
        </authorList>
    </citation>
    <scope>NUCLEOTIDE SEQUENCE [LARGE SCALE GENOMIC DNA]</scope>
    <source>
        <strain evidence="13 14">144S4</strain>
    </source>
</reference>
<dbReference type="InterPro" id="IPR037682">
    <property type="entry name" value="TonB_C"/>
</dbReference>
<accession>A0A939M4F9</accession>
<evidence type="ECO:0000313" key="13">
    <source>
        <dbReference type="EMBL" id="UEM14051.1"/>
    </source>
</evidence>
<keyword evidence="6" id="KW-0812">Transmembrane</keyword>
<evidence type="ECO:0000256" key="1">
    <source>
        <dbReference type="ARBA" id="ARBA00004383"/>
    </source>
</evidence>
<organism evidence="12">
    <name type="scientific">Bradyrhizobium barranii subsp. barranii</name>
    <dbReference type="NCBI Taxonomy" id="2823807"/>
    <lineage>
        <taxon>Bacteria</taxon>
        <taxon>Pseudomonadati</taxon>
        <taxon>Pseudomonadota</taxon>
        <taxon>Alphaproteobacteria</taxon>
        <taxon>Hyphomicrobiales</taxon>
        <taxon>Nitrobacteraceae</taxon>
        <taxon>Bradyrhizobium</taxon>
        <taxon>Bradyrhizobium barranii</taxon>
    </lineage>
</organism>
<comment type="subcellular location">
    <subcellularLocation>
        <location evidence="1">Cell inner membrane</location>
        <topology evidence="1">Single-pass membrane protein</topology>
        <orientation evidence="1">Periplasmic side</orientation>
    </subcellularLocation>
</comment>
<dbReference type="GO" id="GO:0031992">
    <property type="term" value="F:energy transducer activity"/>
    <property type="evidence" value="ECO:0007669"/>
    <property type="project" value="TreeGrafter"/>
</dbReference>
<protein>
    <submittedName>
        <fullName evidence="13">TonB C-terminal domain-containing protein</fullName>
    </submittedName>
    <submittedName>
        <fullName evidence="12">TonB family protein</fullName>
    </submittedName>
</protein>
<evidence type="ECO:0000256" key="9">
    <source>
        <dbReference type="ARBA" id="ARBA00023136"/>
    </source>
</evidence>
<name>A0A939M4F9_9BRAD</name>
<feature type="compositionally biased region" description="Basic and acidic residues" evidence="10">
    <location>
        <begin position="139"/>
        <end position="167"/>
    </location>
</feature>
<evidence type="ECO:0000256" key="10">
    <source>
        <dbReference type="SAM" id="MobiDB-lite"/>
    </source>
</evidence>
<dbReference type="Proteomes" id="UP000664702">
    <property type="component" value="Chromosome"/>
</dbReference>
<evidence type="ECO:0000313" key="12">
    <source>
        <dbReference type="EMBL" id="MBO1861150.1"/>
    </source>
</evidence>
<keyword evidence="4" id="KW-1003">Cell membrane</keyword>
<dbReference type="GO" id="GO:0055085">
    <property type="term" value="P:transmembrane transport"/>
    <property type="evidence" value="ECO:0007669"/>
    <property type="project" value="InterPro"/>
</dbReference>
<comment type="similarity">
    <text evidence="2">Belongs to the TonB family.</text>
</comment>
<dbReference type="KEGG" id="bban:J4G43_007255"/>
<evidence type="ECO:0000256" key="4">
    <source>
        <dbReference type="ARBA" id="ARBA00022475"/>
    </source>
</evidence>